<name>A0A1V9X189_9ACAR</name>
<feature type="region of interest" description="Disordered" evidence="1">
    <location>
        <begin position="1"/>
        <end position="63"/>
    </location>
</feature>
<evidence type="ECO:0000313" key="3">
    <source>
        <dbReference type="Proteomes" id="UP000192247"/>
    </source>
</evidence>
<dbReference type="InParanoid" id="A0A1V9X189"/>
<dbReference type="EMBL" id="MNPL01029032">
    <property type="protein sequence ID" value="OQR67355.1"/>
    <property type="molecule type" value="Genomic_DNA"/>
</dbReference>
<comment type="caution">
    <text evidence="2">The sequence shown here is derived from an EMBL/GenBank/DDBJ whole genome shotgun (WGS) entry which is preliminary data.</text>
</comment>
<dbReference type="Proteomes" id="UP000192247">
    <property type="component" value="Unassembled WGS sequence"/>
</dbReference>
<accession>A0A1V9X189</accession>
<reference evidence="2 3" key="1">
    <citation type="journal article" date="2017" name="Gigascience">
        <title>Draft genome of the honey bee ectoparasitic mite, Tropilaelaps mercedesae, is shaped by the parasitic life history.</title>
        <authorList>
            <person name="Dong X."/>
            <person name="Armstrong S.D."/>
            <person name="Xia D."/>
            <person name="Makepeace B.L."/>
            <person name="Darby A.C."/>
            <person name="Kadowaki T."/>
        </authorList>
    </citation>
    <scope>NUCLEOTIDE SEQUENCE [LARGE SCALE GENOMIC DNA]</scope>
    <source>
        <strain evidence="2">Wuxi-XJTLU</strain>
    </source>
</reference>
<feature type="compositionally biased region" description="Basic and acidic residues" evidence="1">
    <location>
        <begin position="35"/>
        <end position="47"/>
    </location>
</feature>
<protein>
    <submittedName>
        <fullName evidence="2">Uncharacterized protein</fullName>
    </submittedName>
</protein>
<evidence type="ECO:0000313" key="2">
    <source>
        <dbReference type="EMBL" id="OQR67355.1"/>
    </source>
</evidence>
<sequence length="189" mass="20241">MSHEAQLIQLSKAPTFSQGASAVSVRDLQHNSTSSDERSSPRSDYFSKESSIASTEHRQTALTSNAAHQMTHGMQSMNTVGLPQASPRKKPPEVAPKPFMIPNVANLRPVLPQIVQPSFYGRMTHSSMQGYQQASQRQPAGGPDASYASIDHGVGVNVAPAGAMVHPANVVALADDDPSRNNDLLETQI</sequence>
<feature type="compositionally biased region" description="Polar residues" evidence="1">
    <location>
        <begin position="48"/>
        <end position="63"/>
    </location>
</feature>
<feature type="region of interest" description="Disordered" evidence="1">
    <location>
        <begin position="77"/>
        <end position="97"/>
    </location>
</feature>
<keyword evidence="3" id="KW-1185">Reference proteome</keyword>
<proteinExistence type="predicted"/>
<feature type="region of interest" description="Disordered" evidence="1">
    <location>
        <begin position="126"/>
        <end position="148"/>
    </location>
</feature>
<gene>
    <name evidence="2" type="ORF">BIW11_04784</name>
</gene>
<organism evidence="2 3">
    <name type="scientific">Tropilaelaps mercedesae</name>
    <dbReference type="NCBI Taxonomy" id="418985"/>
    <lineage>
        <taxon>Eukaryota</taxon>
        <taxon>Metazoa</taxon>
        <taxon>Ecdysozoa</taxon>
        <taxon>Arthropoda</taxon>
        <taxon>Chelicerata</taxon>
        <taxon>Arachnida</taxon>
        <taxon>Acari</taxon>
        <taxon>Parasitiformes</taxon>
        <taxon>Mesostigmata</taxon>
        <taxon>Gamasina</taxon>
        <taxon>Dermanyssoidea</taxon>
        <taxon>Laelapidae</taxon>
        <taxon>Tropilaelaps</taxon>
    </lineage>
</organism>
<evidence type="ECO:0000256" key="1">
    <source>
        <dbReference type="SAM" id="MobiDB-lite"/>
    </source>
</evidence>
<dbReference type="AlphaFoldDB" id="A0A1V9X189"/>
<feature type="compositionally biased region" description="Polar residues" evidence="1">
    <location>
        <begin position="8"/>
        <end position="21"/>
    </location>
</feature>
<feature type="compositionally biased region" description="Polar residues" evidence="1">
    <location>
        <begin position="126"/>
        <end position="138"/>
    </location>
</feature>